<dbReference type="EMBL" id="GG666550">
    <property type="protein sequence ID" value="EEN56611.1"/>
    <property type="molecule type" value="Genomic_DNA"/>
</dbReference>
<proteinExistence type="predicted"/>
<sequence length="169" mass="19211">MLEMYSPYTRRCTAGLTGLSPQPQDGTMDKHQCFRSNRDVPPAPRWHDSQTSRRLVLKHHQGQFDVVMIKKRFTQTSHKSTAQAAMNLPHCFNDRFGPWELDGALKRHYRRGDGHRGDGPGDFARCRATLPTCEMMTDFPLTQHDKIVCEKLILGETDTAVTACNLTPL</sequence>
<dbReference type="InParanoid" id="C3YSU7"/>
<organism>
    <name type="scientific">Branchiostoma floridae</name>
    <name type="common">Florida lancelet</name>
    <name type="synonym">Amphioxus</name>
    <dbReference type="NCBI Taxonomy" id="7739"/>
    <lineage>
        <taxon>Eukaryota</taxon>
        <taxon>Metazoa</taxon>
        <taxon>Chordata</taxon>
        <taxon>Cephalochordata</taxon>
        <taxon>Leptocardii</taxon>
        <taxon>Amphioxiformes</taxon>
        <taxon>Branchiostomatidae</taxon>
        <taxon>Branchiostoma</taxon>
    </lineage>
</organism>
<accession>C3YSU7</accession>
<evidence type="ECO:0000313" key="1">
    <source>
        <dbReference type="EMBL" id="EEN56611.1"/>
    </source>
</evidence>
<reference evidence="1" key="1">
    <citation type="journal article" date="2008" name="Nature">
        <title>The amphioxus genome and the evolution of the chordate karyotype.</title>
        <authorList>
            <consortium name="US DOE Joint Genome Institute (JGI-PGF)"/>
            <person name="Putnam N.H."/>
            <person name="Butts T."/>
            <person name="Ferrier D.E.K."/>
            <person name="Furlong R.F."/>
            <person name="Hellsten U."/>
            <person name="Kawashima T."/>
            <person name="Robinson-Rechavi M."/>
            <person name="Shoguchi E."/>
            <person name="Terry A."/>
            <person name="Yu J.-K."/>
            <person name="Benito-Gutierrez E.L."/>
            <person name="Dubchak I."/>
            <person name="Garcia-Fernandez J."/>
            <person name="Gibson-Brown J.J."/>
            <person name="Grigoriev I.V."/>
            <person name="Horton A.C."/>
            <person name="de Jong P.J."/>
            <person name="Jurka J."/>
            <person name="Kapitonov V.V."/>
            <person name="Kohara Y."/>
            <person name="Kuroki Y."/>
            <person name="Lindquist E."/>
            <person name="Lucas S."/>
            <person name="Osoegawa K."/>
            <person name="Pennacchio L.A."/>
            <person name="Salamov A.A."/>
            <person name="Satou Y."/>
            <person name="Sauka-Spengler T."/>
            <person name="Schmutz J."/>
            <person name="Shin-I T."/>
            <person name="Toyoda A."/>
            <person name="Bronner-Fraser M."/>
            <person name="Fujiyama A."/>
            <person name="Holland L.Z."/>
            <person name="Holland P.W.H."/>
            <person name="Satoh N."/>
            <person name="Rokhsar D.S."/>
        </authorList>
    </citation>
    <scope>NUCLEOTIDE SEQUENCE [LARGE SCALE GENOMIC DNA]</scope>
    <source>
        <strain evidence="1">S238N-H82</strain>
        <tissue evidence="1">Testes</tissue>
    </source>
</reference>
<dbReference type="AlphaFoldDB" id="C3YSU7"/>
<gene>
    <name evidence="1" type="ORF">BRAFLDRAFT_101624</name>
</gene>
<protein>
    <submittedName>
        <fullName evidence="1">Uncharacterized protein</fullName>
    </submittedName>
</protein>
<name>C3YSU7_BRAFL</name>